<keyword evidence="3" id="KW-1133">Transmembrane helix</keyword>
<dbReference type="eggNOG" id="COG0697">
    <property type="taxonomic scope" value="Bacteria"/>
</dbReference>
<keyword evidence="2 3" id="KW-0472">Membrane</keyword>
<evidence type="ECO:0000313" key="4">
    <source>
        <dbReference type="EMBL" id="KEQ24544.1"/>
    </source>
</evidence>
<dbReference type="AlphaFoldDB" id="A0A081P1H1"/>
<name>A0A081P1H1_9BACL</name>
<feature type="transmembrane region" description="Helical" evidence="3">
    <location>
        <begin position="381"/>
        <end position="400"/>
    </location>
</feature>
<evidence type="ECO:0000256" key="2">
    <source>
        <dbReference type="ARBA" id="ARBA00023136"/>
    </source>
</evidence>
<protein>
    <submittedName>
        <fullName evidence="4">Spore gernimation protein KA</fullName>
    </submittedName>
</protein>
<evidence type="ECO:0000256" key="1">
    <source>
        <dbReference type="ARBA" id="ARBA00005278"/>
    </source>
</evidence>
<keyword evidence="3" id="KW-0812">Transmembrane</keyword>
<dbReference type="OrthoDB" id="1726708at2"/>
<proteinExistence type="inferred from homology"/>
<gene>
    <name evidence="4" type="ORF">ET33_09735</name>
</gene>
<dbReference type="EMBL" id="JNVM01000016">
    <property type="protein sequence ID" value="KEQ24544.1"/>
    <property type="molecule type" value="Genomic_DNA"/>
</dbReference>
<dbReference type="GO" id="GO:0016020">
    <property type="term" value="C:membrane"/>
    <property type="evidence" value="ECO:0007669"/>
    <property type="project" value="InterPro"/>
</dbReference>
<dbReference type="Proteomes" id="UP000028123">
    <property type="component" value="Unassembled WGS sequence"/>
</dbReference>
<feature type="transmembrane region" description="Helical" evidence="3">
    <location>
        <begin position="289"/>
        <end position="311"/>
    </location>
</feature>
<feature type="transmembrane region" description="Helical" evidence="3">
    <location>
        <begin position="356"/>
        <end position="375"/>
    </location>
</feature>
<comment type="similarity">
    <text evidence="1">Belongs to the GerABKA family.</text>
</comment>
<comment type="caution">
    <text evidence="4">The sequence shown here is derived from an EMBL/GenBank/DDBJ whole genome shotgun (WGS) entry which is preliminary data.</text>
</comment>
<keyword evidence="5" id="KW-1185">Reference proteome</keyword>
<evidence type="ECO:0000313" key="5">
    <source>
        <dbReference type="Proteomes" id="UP000028123"/>
    </source>
</evidence>
<dbReference type="PANTHER" id="PTHR22550:SF5">
    <property type="entry name" value="LEUCINE ZIPPER PROTEIN 4"/>
    <property type="match status" value="1"/>
</dbReference>
<dbReference type="InterPro" id="IPR050768">
    <property type="entry name" value="UPF0353/GerABKA_families"/>
</dbReference>
<feature type="transmembrane region" description="Helical" evidence="3">
    <location>
        <begin position="412"/>
        <end position="437"/>
    </location>
</feature>
<dbReference type="PANTHER" id="PTHR22550">
    <property type="entry name" value="SPORE GERMINATION PROTEIN"/>
    <property type="match status" value="1"/>
</dbReference>
<organism evidence="4 5">
    <name type="scientific">Paenibacillus tyrfis</name>
    <dbReference type="NCBI Taxonomy" id="1501230"/>
    <lineage>
        <taxon>Bacteria</taxon>
        <taxon>Bacillati</taxon>
        <taxon>Bacillota</taxon>
        <taxon>Bacilli</taxon>
        <taxon>Bacillales</taxon>
        <taxon>Paenibacillaceae</taxon>
        <taxon>Paenibacillus</taxon>
    </lineage>
</organism>
<evidence type="ECO:0000256" key="3">
    <source>
        <dbReference type="SAM" id="Phobius"/>
    </source>
</evidence>
<sequence length="496" mass="54974">MSSRLEDNLDVLRRVFGNSSDVIFREFTLGASGETKAAVAYTECIANSEIVQRLLENLMIQAREVGMSDAAASQPSGMERLLQFTVTVASARIETELAALTGNMLSGHTIVLLDGEASALTVDTRETEGRTVSESNVQTVVRGPRDSFTELIRMNTTLVRRRIKDTRLRVENVQLGCVTRTDVALMYIDGIVNESVVEEVRRRLKRIEIDGILESGNIEEFIQDETFTPFPTMYNTERPDVVAAGLLEGRVAILVDGTPVALLVPVVFTQFFQSAEDYYNRSDFGFLRMLRFASLLISTFSPALYIAITTYHQEMLPTVLLVSLAAQREGVPFPAFVEAFLMEATFEILREAGVRMPRAVGSAISIVGALVLGQAAVEAGFVSAAMVIVVSITAITSFIFPSFSISIPVRILRFLMMAGASVFGLYGIFVLMVLIALHMCSLRSFGAPYMSPIAPYSQKEQQDTFFRFPLWMQRSRPRFLRPSDKIRGRKSDTSPK</sequence>
<accession>A0A081P1H1</accession>
<dbReference type="GO" id="GO:0009847">
    <property type="term" value="P:spore germination"/>
    <property type="evidence" value="ECO:0007669"/>
    <property type="project" value="InterPro"/>
</dbReference>
<dbReference type="InterPro" id="IPR004995">
    <property type="entry name" value="Spore_Ger"/>
</dbReference>
<reference evidence="4 5" key="1">
    <citation type="submission" date="2014-06" db="EMBL/GenBank/DDBJ databases">
        <title>Draft genome sequence of Paenibacillus sp. MSt1.</title>
        <authorList>
            <person name="Aw Y.K."/>
            <person name="Ong K.S."/>
            <person name="Gan H.M."/>
            <person name="Lee S.M."/>
        </authorList>
    </citation>
    <scope>NUCLEOTIDE SEQUENCE [LARGE SCALE GENOMIC DNA]</scope>
    <source>
        <strain evidence="4 5">MSt1</strain>
    </source>
</reference>
<dbReference type="Pfam" id="PF03323">
    <property type="entry name" value="GerA"/>
    <property type="match status" value="1"/>
</dbReference>
<dbReference type="PIRSF" id="PIRSF005690">
    <property type="entry name" value="GerBA"/>
    <property type="match status" value="1"/>
</dbReference>